<dbReference type="EMBL" id="FNBC01000012">
    <property type="protein sequence ID" value="SDE83760.1"/>
    <property type="molecule type" value="Genomic_DNA"/>
</dbReference>
<dbReference type="NCBIfam" id="TIGR02158">
    <property type="entry name" value="PA_CoA_Oxy3"/>
    <property type="match status" value="1"/>
</dbReference>
<proteinExistence type="predicted"/>
<dbReference type="Proteomes" id="UP000199446">
    <property type="component" value="Unassembled WGS sequence"/>
</dbReference>
<accession>A0A1G7G6L7</accession>
<dbReference type="GO" id="GO:0010124">
    <property type="term" value="P:phenylacetate catabolic process"/>
    <property type="evidence" value="ECO:0007669"/>
    <property type="project" value="InterPro"/>
</dbReference>
<gene>
    <name evidence="1" type="ORF">SAMN04488243_11262</name>
</gene>
<dbReference type="AlphaFoldDB" id="A0A1G7G6L7"/>
<dbReference type="PANTHER" id="PTHR30458">
    <property type="entry name" value="PHENYLACETIC ACID DEGRADATION PROTEIN PAA"/>
    <property type="match status" value="1"/>
</dbReference>
<organism evidence="1 2">
    <name type="scientific">Thermus arciformis</name>
    <dbReference type="NCBI Taxonomy" id="482827"/>
    <lineage>
        <taxon>Bacteria</taxon>
        <taxon>Thermotogati</taxon>
        <taxon>Deinococcota</taxon>
        <taxon>Deinococci</taxon>
        <taxon>Thermales</taxon>
        <taxon>Thermaceae</taxon>
        <taxon>Thermus</taxon>
    </lineage>
</organism>
<dbReference type="RefSeq" id="WP_093006835.1">
    <property type="nucleotide sequence ID" value="NZ_FNBC01000012.1"/>
</dbReference>
<dbReference type="InterPro" id="IPR052703">
    <property type="entry name" value="Aromatic_CoA_ox/epox"/>
</dbReference>
<dbReference type="SUPFAM" id="SSF47240">
    <property type="entry name" value="Ferritin-like"/>
    <property type="match status" value="1"/>
</dbReference>
<dbReference type="PIRSF" id="PIRSF037834">
    <property type="entry name" value="PA_CoA_Oase3"/>
    <property type="match status" value="1"/>
</dbReference>
<dbReference type="InterPro" id="IPR007814">
    <property type="entry name" value="PaaA_PaaC"/>
</dbReference>
<dbReference type="PANTHER" id="PTHR30458:SF0">
    <property type="entry name" value="1,2-PHENYLACETYL-COA EPOXIDASE, SUBUNIT C"/>
    <property type="match status" value="1"/>
</dbReference>
<dbReference type="GO" id="GO:0005829">
    <property type="term" value="C:cytosol"/>
    <property type="evidence" value="ECO:0007669"/>
    <property type="project" value="TreeGrafter"/>
</dbReference>
<reference evidence="2" key="1">
    <citation type="submission" date="2016-10" db="EMBL/GenBank/DDBJ databases">
        <authorList>
            <person name="Varghese N."/>
            <person name="Submissions S."/>
        </authorList>
    </citation>
    <scope>NUCLEOTIDE SEQUENCE [LARGE SCALE GENOMIC DNA]</scope>
    <source>
        <strain evidence="2">CGMCC 1.6992</strain>
    </source>
</reference>
<evidence type="ECO:0000313" key="1">
    <source>
        <dbReference type="EMBL" id="SDE83760.1"/>
    </source>
</evidence>
<dbReference type="STRING" id="482827.SAMN04488243_11262"/>
<keyword evidence="2" id="KW-1185">Reference proteome</keyword>
<sequence>MRPDPYLQEALLAKLTALADDEVVLAQRLSEWVAHAPILEEDIAIANLAQDELGHAKLYLELRRELDGSDPDELVFFRDPLEYQNAVLVELPKGDWAFTMVRQYLFDLYENLWLEEARKSAYPPLAEAAERIFKEERFHLKHSALWVERLGLGTEESHARAQKALETLFPYAKQLFVPLPGEEELWAAGYVPDLNALRDRYLEETTRHLERSGLKAPEGGYVPRSRKEHTEYLWSLLAEMQSVARWDREAKAW</sequence>
<dbReference type="InterPro" id="IPR011882">
    <property type="entry name" value="PaaC"/>
</dbReference>
<name>A0A1G7G6L7_9DEIN</name>
<dbReference type="InterPro" id="IPR009078">
    <property type="entry name" value="Ferritin-like_SF"/>
</dbReference>
<evidence type="ECO:0000313" key="2">
    <source>
        <dbReference type="Proteomes" id="UP000199446"/>
    </source>
</evidence>
<dbReference type="Gene3D" id="1.20.1260.10">
    <property type="match status" value="1"/>
</dbReference>
<dbReference type="InterPro" id="IPR012347">
    <property type="entry name" value="Ferritin-like"/>
</dbReference>
<dbReference type="Pfam" id="PF05138">
    <property type="entry name" value="PaaA_PaaC"/>
    <property type="match status" value="1"/>
</dbReference>
<protein>
    <submittedName>
        <fullName evidence="1">Ring-1,2-phenylacetyl-CoA epoxidase subunit PaaC</fullName>
    </submittedName>
</protein>
<dbReference type="OrthoDB" id="9789947at2"/>